<comment type="caution">
    <text evidence="2">The sequence shown here is derived from an EMBL/GenBank/DDBJ whole genome shotgun (WGS) entry which is preliminary data.</text>
</comment>
<keyword evidence="1" id="KW-1133">Transmembrane helix</keyword>
<keyword evidence="1" id="KW-0812">Transmembrane</keyword>
<protein>
    <submittedName>
        <fullName evidence="2">Branched-chain amino acid ABC transporter</fullName>
    </submittedName>
</protein>
<evidence type="ECO:0000313" key="2">
    <source>
        <dbReference type="EMBL" id="RXJ63090.1"/>
    </source>
</evidence>
<gene>
    <name evidence="2" type="ORF">CRV06_07460</name>
</gene>
<dbReference type="Proteomes" id="UP000290191">
    <property type="component" value="Unassembled WGS sequence"/>
</dbReference>
<dbReference type="AlphaFoldDB" id="A0A4Q0XZF9"/>
<reference evidence="2 3" key="1">
    <citation type="submission" date="2017-10" db="EMBL/GenBank/DDBJ databases">
        <title>Genomics of the genus Arcobacter.</title>
        <authorList>
            <person name="Perez-Cataluna A."/>
            <person name="Figueras M.J."/>
        </authorList>
    </citation>
    <scope>NUCLEOTIDE SEQUENCE [LARGE SCALE GENOMIC DNA]</scope>
    <source>
        <strain evidence="2 3">DSM 24636</strain>
    </source>
</reference>
<dbReference type="STRING" id="877500.GCA_000935065_01656"/>
<feature type="transmembrane region" description="Helical" evidence="1">
    <location>
        <begin position="39"/>
        <end position="57"/>
    </location>
</feature>
<keyword evidence="1" id="KW-0472">Membrane</keyword>
<sequence length="106" mass="12263">MSDIQLLLAIAVMSLVNIFTRAFPFLFFTKKELPSSLLFIEKFFPATIMTILIFYSIKDINFLAYPYGLKELFAIVVTVILHLSLKNYLISIFFGTIFYMGLVQFL</sequence>
<dbReference type="Pfam" id="PF05437">
    <property type="entry name" value="AzlD"/>
    <property type="match status" value="1"/>
</dbReference>
<dbReference type="PIRSF" id="PIRSF003203">
    <property type="entry name" value="AzlD"/>
    <property type="match status" value="1"/>
</dbReference>
<feature type="transmembrane region" description="Helical" evidence="1">
    <location>
        <begin position="6"/>
        <end position="27"/>
    </location>
</feature>
<name>A0A4Q0XZF9_9BACT</name>
<proteinExistence type="predicted"/>
<evidence type="ECO:0000313" key="3">
    <source>
        <dbReference type="Proteomes" id="UP000290191"/>
    </source>
</evidence>
<dbReference type="RefSeq" id="WP_129081983.1">
    <property type="nucleotide sequence ID" value="NZ_CP041070.1"/>
</dbReference>
<dbReference type="EMBL" id="PDKO01000005">
    <property type="protein sequence ID" value="RXJ63090.1"/>
    <property type="molecule type" value="Genomic_DNA"/>
</dbReference>
<organism evidence="2 3">
    <name type="scientific">Halarcobacter anaerophilus</name>
    <dbReference type="NCBI Taxonomy" id="877500"/>
    <lineage>
        <taxon>Bacteria</taxon>
        <taxon>Pseudomonadati</taxon>
        <taxon>Campylobacterota</taxon>
        <taxon>Epsilonproteobacteria</taxon>
        <taxon>Campylobacterales</taxon>
        <taxon>Arcobacteraceae</taxon>
        <taxon>Halarcobacter</taxon>
    </lineage>
</organism>
<accession>A0A4Q0XZF9</accession>
<evidence type="ECO:0000256" key="1">
    <source>
        <dbReference type="SAM" id="Phobius"/>
    </source>
</evidence>
<dbReference type="InterPro" id="IPR008407">
    <property type="entry name" value="Brnchd-chn_aa_trnsp_AzlD"/>
</dbReference>
<dbReference type="OrthoDB" id="5347742at2"/>
<keyword evidence="3" id="KW-1185">Reference proteome</keyword>